<protein>
    <submittedName>
        <fullName evidence="1">Uncharacterized protein</fullName>
    </submittedName>
</protein>
<evidence type="ECO:0000313" key="2">
    <source>
        <dbReference type="Proteomes" id="UP001232148"/>
    </source>
</evidence>
<gene>
    <name evidence="1" type="ORF">LX32DRAFT_638945</name>
</gene>
<dbReference type="EMBL" id="MU842862">
    <property type="protein sequence ID" value="KAK2029556.1"/>
    <property type="molecule type" value="Genomic_DNA"/>
</dbReference>
<reference evidence="1" key="1">
    <citation type="submission" date="2021-06" db="EMBL/GenBank/DDBJ databases">
        <title>Comparative genomics, transcriptomics and evolutionary studies reveal genomic signatures of adaptation to plant cell wall in hemibiotrophic fungi.</title>
        <authorList>
            <consortium name="DOE Joint Genome Institute"/>
            <person name="Baroncelli R."/>
            <person name="Diaz J.F."/>
            <person name="Benocci T."/>
            <person name="Peng M."/>
            <person name="Battaglia E."/>
            <person name="Haridas S."/>
            <person name="Andreopoulos W."/>
            <person name="Labutti K."/>
            <person name="Pangilinan J."/>
            <person name="Floch G.L."/>
            <person name="Makela M.R."/>
            <person name="Henrissat B."/>
            <person name="Grigoriev I.V."/>
            <person name="Crouch J.A."/>
            <person name="De Vries R.P."/>
            <person name="Sukno S.A."/>
            <person name="Thon M.R."/>
        </authorList>
    </citation>
    <scope>NUCLEOTIDE SEQUENCE</scope>
    <source>
        <strain evidence="1">MAFF235873</strain>
    </source>
</reference>
<dbReference type="AlphaFoldDB" id="A0AAD9HK40"/>
<evidence type="ECO:0000313" key="1">
    <source>
        <dbReference type="EMBL" id="KAK2029556.1"/>
    </source>
</evidence>
<proteinExistence type="predicted"/>
<sequence>MALGHDHGVNHIQDGETISQEPIVSDYQLLPLPADSPAVATLELRRPRRKDKSLICGNRTPYYGYTSSS</sequence>
<keyword evidence="2" id="KW-1185">Reference proteome</keyword>
<accession>A0AAD9HK40</accession>
<name>A0AAD9HK40_9PEZI</name>
<dbReference type="Proteomes" id="UP001232148">
    <property type="component" value="Unassembled WGS sequence"/>
</dbReference>
<comment type="caution">
    <text evidence="1">The sequence shown here is derived from an EMBL/GenBank/DDBJ whole genome shotgun (WGS) entry which is preliminary data.</text>
</comment>
<organism evidence="1 2">
    <name type="scientific">Colletotrichum zoysiae</name>
    <dbReference type="NCBI Taxonomy" id="1216348"/>
    <lineage>
        <taxon>Eukaryota</taxon>
        <taxon>Fungi</taxon>
        <taxon>Dikarya</taxon>
        <taxon>Ascomycota</taxon>
        <taxon>Pezizomycotina</taxon>
        <taxon>Sordariomycetes</taxon>
        <taxon>Hypocreomycetidae</taxon>
        <taxon>Glomerellales</taxon>
        <taxon>Glomerellaceae</taxon>
        <taxon>Colletotrichum</taxon>
        <taxon>Colletotrichum graminicola species complex</taxon>
    </lineage>
</organism>
<feature type="non-terminal residue" evidence="1">
    <location>
        <position position="1"/>
    </location>
</feature>